<reference evidence="3" key="1">
    <citation type="submission" date="2020-02" db="EMBL/GenBank/DDBJ databases">
        <authorList>
            <person name="Chen W.-M."/>
        </authorList>
    </citation>
    <scope>NUCLEOTIDE SEQUENCE</scope>
    <source>
        <strain evidence="3">NBD-18</strain>
    </source>
</reference>
<evidence type="ECO:0000259" key="2">
    <source>
        <dbReference type="Pfam" id="PF10671"/>
    </source>
</evidence>
<feature type="region of interest" description="Disordered" evidence="1">
    <location>
        <begin position="118"/>
        <end position="140"/>
    </location>
</feature>
<dbReference type="EMBL" id="JAAGRN010000006">
    <property type="protein sequence ID" value="NDY83583.1"/>
    <property type="molecule type" value="Genomic_DNA"/>
</dbReference>
<dbReference type="Gene3D" id="2.60.40.2500">
    <property type="match status" value="1"/>
</dbReference>
<proteinExistence type="predicted"/>
<dbReference type="Pfam" id="PF10671">
    <property type="entry name" value="TcpQ"/>
    <property type="match status" value="1"/>
</dbReference>
<name>A0A6B2R0C0_9BURK</name>
<dbReference type="InterPro" id="IPR018927">
    <property type="entry name" value="Pilus_synth_Q_C"/>
</dbReference>
<dbReference type="RefSeq" id="WP_163654921.1">
    <property type="nucleotide sequence ID" value="NZ_JAAGRN010000006.1"/>
</dbReference>
<feature type="compositionally biased region" description="Polar residues" evidence="1">
    <location>
        <begin position="120"/>
        <end position="140"/>
    </location>
</feature>
<evidence type="ECO:0000256" key="1">
    <source>
        <dbReference type="SAM" id="MobiDB-lite"/>
    </source>
</evidence>
<accession>A0A6B2R0C0</accession>
<dbReference type="AlphaFoldDB" id="A0A6B2R0C0"/>
<feature type="domain" description="Toxin co-regulated pilus biosynthesis protein Q C-terminal" evidence="2">
    <location>
        <begin position="170"/>
        <end position="250"/>
    </location>
</feature>
<protein>
    <submittedName>
        <fullName evidence="3">TrbG/VirB9 family P-type conjugative transfer protein</fullName>
    </submittedName>
</protein>
<dbReference type="InterPro" id="IPR038161">
    <property type="entry name" value="VirB9/CagX/TrbG_C_sf"/>
</dbReference>
<organism evidence="3">
    <name type="scientific">Sheuella amnicola</name>
    <dbReference type="NCBI Taxonomy" id="2707330"/>
    <lineage>
        <taxon>Bacteria</taxon>
        <taxon>Pseudomonadati</taxon>
        <taxon>Pseudomonadota</taxon>
        <taxon>Betaproteobacteria</taxon>
        <taxon>Burkholderiales</taxon>
        <taxon>Alcaligenaceae</taxon>
        <taxon>Sheuella</taxon>
    </lineage>
</organism>
<gene>
    <name evidence="3" type="ORF">G3I67_10100</name>
</gene>
<sequence>MLIVRVSWLLLCGLMIQGCAGSSRPKIGEHESNVLSPSGKLDFGWKLSGARSIGPVQMFSDASRIWLQWSPQQTIPIILATDEEGEHVLPYTQQNPYTIIAGHWPRLTFRHGQLKAQARHIQSTQDSGQESVKASSASQNSKSIAATLTADQNPKTDQANSASLTSGSVTFSVTPEDQNLRQTLVRWAGISGWHFQTEHWGVDVDIPLAGGAKFGDDFITSVQSLVGSTELSDRPLQPCFYANQVLRVIALSEPCDRTTTPAVAGAPA</sequence>
<evidence type="ECO:0000313" key="3">
    <source>
        <dbReference type="EMBL" id="NDY83583.1"/>
    </source>
</evidence>
<comment type="caution">
    <text evidence="3">The sequence shown here is derived from an EMBL/GenBank/DDBJ whole genome shotgun (WGS) entry which is preliminary data.</text>
</comment>
<dbReference type="Gene3D" id="3.55.50.70">
    <property type="match status" value="1"/>
</dbReference>
<dbReference type="PROSITE" id="PS51257">
    <property type="entry name" value="PROKAR_LIPOPROTEIN"/>
    <property type="match status" value="1"/>
</dbReference>